<dbReference type="Gene3D" id="3.40.50.150">
    <property type="entry name" value="Vaccinia Virus protein VP39"/>
    <property type="match status" value="1"/>
</dbReference>
<dbReference type="Pfam" id="PF05724">
    <property type="entry name" value="TPMT"/>
    <property type="match status" value="1"/>
</dbReference>
<dbReference type="PANTHER" id="PTHR32183">
    <property type="match status" value="1"/>
</dbReference>
<dbReference type="Proteomes" id="UP001501682">
    <property type="component" value="Unassembled WGS sequence"/>
</dbReference>
<organism evidence="5 6">
    <name type="scientific">Winogradskyella damuponensis</name>
    <dbReference type="NCBI Taxonomy" id="943939"/>
    <lineage>
        <taxon>Bacteria</taxon>
        <taxon>Pseudomonadati</taxon>
        <taxon>Bacteroidota</taxon>
        <taxon>Flavobacteriia</taxon>
        <taxon>Flavobacteriales</taxon>
        <taxon>Flavobacteriaceae</taxon>
        <taxon>Winogradskyella</taxon>
    </lineage>
</organism>
<dbReference type="EMBL" id="BAABCB010000015">
    <property type="protein sequence ID" value="GAA4242920.1"/>
    <property type="molecule type" value="Genomic_DNA"/>
</dbReference>
<gene>
    <name evidence="5" type="ORF">GCM10022292_15390</name>
</gene>
<dbReference type="InterPro" id="IPR008854">
    <property type="entry name" value="TPMT"/>
</dbReference>
<evidence type="ECO:0000256" key="4">
    <source>
        <dbReference type="ARBA" id="ARBA00022691"/>
    </source>
</evidence>
<keyword evidence="3" id="KW-0808">Transferase</keyword>
<dbReference type="RefSeq" id="WP_334471661.1">
    <property type="nucleotide sequence ID" value="NZ_BAABCB010000015.1"/>
</dbReference>
<comment type="caution">
    <text evidence="5">The sequence shown here is derived from an EMBL/GenBank/DDBJ whole genome shotgun (WGS) entry which is preliminary data.</text>
</comment>
<dbReference type="SUPFAM" id="SSF53335">
    <property type="entry name" value="S-adenosyl-L-methionine-dependent methyltransferases"/>
    <property type="match status" value="1"/>
</dbReference>
<dbReference type="GO" id="GO:0032259">
    <property type="term" value="P:methylation"/>
    <property type="evidence" value="ECO:0007669"/>
    <property type="project" value="UniProtKB-KW"/>
</dbReference>
<keyword evidence="6" id="KW-1185">Reference proteome</keyword>
<sequence length="194" mass="22664">MDNLNKNYWENRYTNNQIGWNIGAISTPLKTYIDQLKDKSLKILIPGAGNSYEAEYLWNKGFKNVYVLDFAQQPLDNLKNRVPKFPQDQLLNADFFTLSNNFDLIIEQTFFCALNPILRQQYVEQMHHLLKPKGKLVGLLFNFELTEEGPPFGGNKAEYKSLFKNKFKIKILEPSINSIKERQGKELFFIFESL</sequence>
<keyword evidence="2 5" id="KW-0489">Methyltransferase</keyword>
<evidence type="ECO:0000256" key="3">
    <source>
        <dbReference type="ARBA" id="ARBA00022679"/>
    </source>
</evidence>
<accession>A0ABP8CSI7</accession>
<proteinExistence type="predicted"/>
<evidence type="ECO:0000313" key="5">
    <source>
        <dbReference type="EMBL" id="GAA4242920.1"/>
    </source>
</evidence>
<dbReference type="GO" id="GO:0008168">
    <property type="term" value="F:methyltransferase activity"/>
    <property type="evidence" value="ECO:0007669"/>
    <property type="project" value="UniProtKB-KW"/>
</dbReference>
<dbReference type="PANTHER" id="PTHR32183:SF6">
    <property type="entry name" value="CYSTEINE SULFINATE DESULFINASE_CYSTEINE DESULFURASE AND RELATED ENZYMES"/>
    <property type="match status" value="1"/>
</dbReference>
<dbReference type="InterPro" id="IPR029063">
    <property type="entry name" value="SAM-dependent_MTases_sf"/>
</dbReference>
<name>A0ABP8CSI7_9FLAO</name>
<keyword evidence="4" id="KW-0949">S-adenosyl-L-methionine</keyword>
<protein>
    <submittedName>
        <fullName evidence="5">Methyltransferase domain-containing protein</fullName>
    </submittedName>
</protein>
<evidence type="ECO:0000256" key="2">
    <source>
        <dbReference type="ARBA" id="ARBA00022603"/>
    </source>
</evidence>
<evidence type="ECO:0000313" key="6">
    <source>
        <dbReference type="Proteomes" id="UP001501682"/>
    </source>
</evidence>
<dbReference type="CDD" id="cd02440">
    <property type="entry name" value="AdoMet_MTases"/>
    <property type="match status" value="1"/>
</dbReference>
<keyword evidence="1" id="KW-0597">Phosphoprotein</keyword>
<evidence type="ECO:0000256" key="1">
    <source>
        <dbReference type="ARBA" id="ARBA00022553"/>
    </source>
</evidence>
<dbReference type="PROSITE" id="PS51585">
    <property type="entry name" value="SAM_MT_TPMT"/>
    <property type="match status" value="1"/>
</dbReference>
<reference evidence="6" key="1">
    <citation type="journal article" date="2019" name="Int. J. Syst. Evol. Microbiol.">
        <title>The Global Catalogue of Microorganisms (GCM) 10K type strain sequencing project: providing services to taxonomists for standard genome sequencing and annotation.</title>
        <authorList>
            <consortium name="The Broad Institute Genomics Platform"/>
            <consortium name="The Broad Institute Genome Sequencing Center for Infectious Disease"/>
            <person name="Wu L."/>
            <person name="Ma J."/>
        </authorList>
    </citation>
    <scope>NUCLEOTIDE SEQUENCE [LARGE SCALE GENOMIC DNA]</scope>
    <source>
        <strain evidence="6">JCM 17633</strain>
    </source>
</reference>